<sequence length="104" mass="11191">MKKNKKIILGVIIIVVAVVGVGVLISALSAPDSIEMDGQTWQVGDVVHTEKGDEGSQGMVIVSINNEDNSFLSESPDGKYKAKWDTTTGLCQWLVKNGEINPYA</sequence>
<dbReference type="AlphaFoldDB" id="A0A1V6N5S7"/>
<protein>
    <submittedName>
        <fullName evidence="2">Uncharacterized protein</fullName>
    </submittedName>
</protein>
<keyword evidence="1" id="KW-1133">Transmembrane helix</keyword>
<name>A0A1V6N5S7_METAZ</name>
<reference evidence="2 3" key="1">
    <citation type="submission" date="2014-12" db="EMBL/GenBank/DDBJ databases">
        <title>Genome sequence of Methanobrevibacter arboriphilicus DH1, DSM1125.</title>
        <authorList>
            <person name="Poehlein A."/>
            <person name="Thauer R.K."/>
            <person name="Seedorf H."/>
            <person name="Daniel R."/>
        </authorList>
    </citation>
    <scope>NUCLEOTIDE SEQUENCE [LARGE SCALE GENOMIC DNA]</scope>
    <source>
        <strain evidence="2 3">DH1</strain>
    </source>
</reference>
<proteinExistence type="predicted"/>
<feature type="transmembrane region" description="Helical" evidence="1">
    <location>
        <begin position="7"/>
        <end position="28"/>
    </location>
</feature>
<organism evidence="2 3">
    <name type="scientific">Methanobrevibacter arboriphilus JCM 13429 = DSM 1125</name>
    <dbReference type="NCBI Taxonomy" id="1300164"/>
    <lineage>
        <taxon>Archaea</taxon>
        <taxon>Methanobacteriati</taxon>
        <taxon>Methanobacteriota</taxon>
        <taxon>Methanomada group</taxon>
        <taxon>Methanobacteria</taxon>
        <taxon>Methanobacteriales</taxon>
        <taxon>Methanobacteriaceae</taxon>
        <taxon>Methanobrevibacter</taxon>
    </lineage>
</organism>
<keyword evidence="1" id="KW-0812">Transmembrane</keyword>
<keyword evidence="3" id="KW-1185">Reference proteome</keyword>
<gene>
    <name evidence="2" type="ORF">MBBAR_1c02340</name>
</gene>
<accession>A0A1V6N5S7</accession>
<dbReference type="Proteomes" id="UP000191661">
    <property type="component" value="Unassembled WGS sequence"/>
</dbReference>
<evidence type="ECO:0000313" key="2">
    <source>
        <dbReference type="EMBL" id="OQD59826.1"/>
    </source>
</evidence>
<dbReference type="EMBL" id="JXMW01000001">
    <property type="protein sequence ID" value="OQD59826.1"/>
    <property type="molecule type" value="Genomic_DNA"/>
</dbReference>
<dbReference type="RefSeq" id="WP_080459445.1">
    <property type="nucleotide sequence ID" value="NZ_JXMW01000001.1"/>
</dbReference>
<evidence type="ECO:0000256" key="1">
    <source>
        <dbReference type="SAM" id="Phobius"/>
    </source>
</evidence>
<comment type="caution">
    <text evidence="2">The sequence shown here is derived from an EMBL/GenBank/DDBJ whole genome shotgun (WGS) entry which is preliminary data.</text>
</comment>
<keyword evidence="1" id="KW-0472">Membrane</keyword>
<evidence type="ECO:0000313" key="3">
    <source>
        <dbReference type="Proteomes" id="UP000191661"/>
    </source>
</evidence>